<evidence type="ECO:0000313" key="4">
    <source>
        <dbReference type="Proteomes" id="UP001161017"/>
    </source>
</evidence>
<evidence type="ECO:0000256" key="1">
    <source>
        <dbReference type="SAM" id="MobiDB-lite"/>
    </source>
</evidence>
<proteinExistence type="predicted"/>
<dbReference type="GO" id="GO:0005576">
    <property type="term" value="C:extracellular region"/>
    <property type="evidence" value="ECO:0007669"/>
    <property type="project" value="InterPro"/>
</dbReference>
<gene>
    <name evidence="3" type="ORF">OHK93_002678</name>
</gene>
<dbReference type="PROSITE" id="PS01009">
    <property type="entry name" value="CRISP_1"/>
    <property type="match status" value="1"/>
</dbReference>
<dbReference type="AlphaFoldDB" id="A0AA43QTM2"/>
<keyword evidence="4" id="KW-1185">Reference proteome</keyword>
<dbReference type="SMART" id="SM00198">
    <property type="entry name" value="SCP"/>
    <property type="match status" value="1"/>
</dbReference>
<dbReference type="SUPFAM" id="SSF55797">
    <property type="entry name" value="PR-1-like"/>
    <property type="match status" value="1"/>
</dbReference>
<dbReference type="Gene3D" id="3.40.33.10">
    <property type="entry name" value="CAP"/>
    <property type="match status" value="1"/>
</dbReference>
<dbReference type="InterPro" id="IPR014044">
    <property type="entry name" value="CAP_dom"/>
</dbReference>
<sequence length="234" mass="24811">MVNEVMVMTTITLLPGQTAPSTLPDSSDESFSSSWSGNNGPVVESKFSKHQSGGQGQTFQQDQAQVLQQQPAPSSTIPVQQPQPSTQTTPSTTGDNTTGDETTGDETTGDDNTTGAGSCTTTAPSNMSPLLDRHNYYRTMHQADNLCWDASLALHAQQDSSRIGCGAMVHAEGEGVGENLMDGQTTGTADAVDGWYNEISQYDWSDPVYSNKTGHFTQVVWKGSTTLGCDVSCG</sequence>
<feature type="compositionally biased region" description="Low complexity" evidence="1">
    <location>
        <begin position="57"/>
        <end position="101"/>
    </location>
</feature>
<feature type="domain" description="SCP" evidence="2">
    <location>
        <begin position="125"/>
        <end position="234"/>
    </location>
</feature>
<comment type="caution">
    <text evidence="3">The sequence shown here is derived from an EMBL/GenBank/DDBJ whole genome shotgun (WGS) entry which is preliminary data.</text>
</comment>
<dbReference type="InterPro" id="IPR001283">
    <property type="entry name" value="CRISP-related"/>
</dbReference>
<feature type="compositionally biased region" description="Low complexity" evidence="1">
    <location>
        <begin position="21"/>
        <end position="36"/>
    </location>
</feature>
<dbReference type="PRINTS" id="PR00837">
    <property type="entry name" value="V5TPXLIKE"/>
</dbReference>
<dbReference type="Proteomes" id="UP001161017">
    <property type="component" value="Unassembled WGS sequence"/>
</dbReference>
<evidence type="ECO:0000259" key="2">
    <source>
        <dbReference type="SMART" id="SM00198"/>
    </source>
</evidence>
<dbReference type="InterPro" id="IPR035940">
    <property type="entry name" value="CAP_sf"/>
</dbReference>
<feature type="region of interest" description="Disordered" evidence="1">
    <location>
        <begin position="16"/>
        <end position="129"/>
    </location>
</feature>
<protein>
    <recommendedName>
        <fullName evidence="2">SCP domain-containing protein</fullName>
    </recommendedName>
</protein>
<dbReference type="PANTHER" id="PTHR10334">
    <property type="entry name" value="CYSTEINE-RICH SECRETORY PROTEIN-RELATED"/>
    <property type="match status" value="1"/>
</dbReference>
<accession>A0AA43QTM2</accession>
<dbReference type="EMBL" id="JAPUFD010000014">
    <property type="protein sequence ID" value="MDI1491469.1"/>
    <property type="molecule type" value="Genomic_DNA"/>
</dbReference>
<evidence type="ECO:0000313" key="3">
    <source>
        <dbReference type="EMBL" id="MDI1491469.1"/>
    </source>
</evidence>
<dbReference type="Pfam" id="PF00188">
    <property type="entry name" value="CAP"/>
    <property type="match status" value="1"/>
</dbReference>
<reference evidence="3" key="1">
    <citation type="journal article" date="2023" name="Genome Biol. Evol.">
        <title>First Whole Genome Sequence and Flow Cytometry Genome Size Data for the Lichen-Forming Fungus Ramalina farinacea (Ascomycota).</title>
        <authorList>
            <person name="Llewellyn T."/>
            <person name="Mian S."/>
            <person name="Hill R."/>
            <person name="Leitch I.J."/>
            <person name="Gaya E."/>
        </authorList>
    </citation>
    <scope>NUCLEOTIDE SEQUENCE</scope>
    <source>
        <strain evidence="3">LIQ254RAFAR</strain>
    </source>
</reference>
<feature type="compositionally biased region" description="Polar residues" evidence="1">
    <location>
        <begin position="116"/>
        <end position="128"/>
    </location>
</feature>
<organism evidence="3 4">
    <name type="scientific">Ramalina farinacea</name>
    <dbReference type="NCBI Taxonomy" id="258253"/>
    <lineage>
        <taxon>Eukaryota</taxon>
        <taxon>Fungi</taxon>
        <taxon>Dikarya</taxon>
        <taxon>Ascomycota</taxon>
        <taxon>Pezizomycotina</taxon>
        <taxon>Lecanoromycetes</taxon>
        <taxon>OSLEUM clade</taxon>
        <taxon>Lecanoromycetidae</taxon>
        <taxon>Lecanorales</taxon>
        <taxon>Lecanorineae</taxon>
        <taxon>Ramalinaceae</taxon>
        <taxon>Ramalina</taxon>
    </lineage>
</organism>
<dbReference type="InterPro" id="IPR018244">
    <property type="entry name" value="Allrgn_V5/Tpx1_CS"/>
</dbReference>
<name>A0AA43QTM2_9LECA</name>